<proteinExistence type="predicted"/>
<evidence type="ECO:0000256" key="2">
    <source>
        <dbReference type="ARBA" id="ARBA00022692"/>
    </source>
</evidence>
<dbReference type="AlphaFoldDB" id="A0A5J5EJU3"/>
<dbReference type="SUPFAM" id="SSF103473">
    <property type="entry name" value="MFS general substrate transporter"/>
    <property type="match status" value="1"/>
</dbReference>
<evidence type="ECO:0000256" key="3">
    <source>
        <dbReference type="ARBA" id="ARBA00022989"/>
    </source>
</evidence>
<evidence type="ECO:0000256" key="5">
    <source>
        <dbReference type="SAM" id="Phobius"/>
    </source>
</evidence>
<dbReference type="InParanoid" id="A0A5J5EJU3"/>
<dbReference type="GO" id="GO:0005351">
    <property type="term" value="F:carbohydrate:proton symporter activity"/>
    <property type="evidence" value="ECO:0007669"/>
    <property type="project" value="TreeGrafter"/>
</dbReference>
<evidence type="ECO:0000256" key="4">
    <source>
        <dbReference type="ARBA" id="ARBA00023136"/>
    </source>
</evidence>
<feature type="transmembrane region" description="Helical" evidence="5">
    <location>
        <begin position="161"/>
        <end position="182"/>
    </location>
</feature>
<feature type="transmembrane region" description="Helical" evidence="5">
    <location>
        <begin position="130"/>
        <end position="149"/>
    </location>
</feature>
<evidence type="ECO:0000313" key="7">
    <source>
        <dbReference type="Proteomes" id="UP000326924"/>
    </source>
</evidence>
<dbReference type="EMBL" id="VXIS01000234">
    <property type="protein sequence ID" value="KAA8895945.1"/>
    <property type="molecule type" value="Genomic_DNA"/>
</dbReference>
<dbReference type="PANTHER" id="PTHR48022">
    <property type="entry name" value="PLASTIDIC GLUCOSE TRANSPORTER 4"/>
    <property type="match status" value="1"/>
</dbReference>
<dbReference type="Pfam" id="PF00083">
    <property type="entry name" value="Sugar_tr"/>
    <property type="match status" value="2"/>
</dbReference>
<feature type="transmembrane region" description="Helical" evidence="5">
    <location>
        <begin position="90"/>
        <end position="110"/>
    </location>
</feature>
<gene>
    <name evidence="6" type="ORF">FN846DRAFT_900432</name>
</gene>
<dbReference type="Gene3D" id="1.20.1250.20">
    <property type="entry name" value="MFS general substrate transporter like domains"/>
    <property type="match status" value="2"/>
</dbReference>
<dbReference type="GO" id="GO:0016020">
    <property type="term" value="C:membrane"/>
    <property type="evidence" value="ECO:0007669"/>
    <property type="project" value="UniProtKB-SubCell"/>
</dbReference>
<keyword evidence="7" id="KW-1185">Reference proteome</keyword>
<evidence type="ECO:0000313" key="6">
    <source>
        <dbReference type="EMBL" id="KAA8895945.1"/>
    </source>
</evidence>
<dbReference type="InterPro" id="IPR036259">
    <property type="entry name" value="MFS_trans_sf"/>
</dbReference>
<organism evidence="6 7">
    <name type="scientific">Sphaerosporella brunnea</name>
    <dbReference type="NCBI Taxonomy" id="1250544"/>
    <lineage>
        <taxon>Eukaryota</taxon>
        <taxon>Fungi</taxon>
        <taxon>Dikarya</taxon>
        <taxon>Ascomycota</taxon>
        <taxon>Pezizomycotina</taxon>
        <taxon>Pezizomycetes</taxon>
        <taxon>Pezizales</taxon>
        <taxon>Pyronemataceae</taxon>
        <taxon>Sphaerosporella</taxon>
    </lineage>
</organism>
<feature type="transmembrane region" description="Helical" evidence="5">
    <location>
        <begin position="25"/>
        <end position="49"/>
    </location>
</feature>
<dbReference type="PANTHER" id="PTHR48022:SF23">
    <property type="entry name" value="MAJOR FACILITATOR SUPERFAMILY (MFS) PROFILE DOMAIN-CONTAINING PROTEIN"/>
    <property type="match status" value="1"/>
</dbReference>
<dbReference type="OrthoDB" id="6612291at2759"/>
<feature type="transmembrane region" description="Helical" evidence="5">
    <location>
        <begin position="61"/>
        <end position="84"/>
    </location>
</feature>
<dbReference type="InterPro" id="IPR050360">
    <property type="entry name" value="MFS_Sugar_Transporters"/>
</dbReference>
<sequence length="343" mass="37824">MTDEVRARETYQQALRVIQCLPNTYPVLIVGQMITGLGFGCVYVAANLYVAECAPANGYQVGALIAFWSGYGMSFHTSPFTIAWRVLKLIQLPLGLAFFFFFSDSLEVALRTLAKLRSGSPDSEHVQAEFPELQVGGIAALTMYAVLIYKSLGWDSGSQALATNGIQSVLQLFIVLVSTFAVDRFGRKTLQMAGFAIQSTALLILSSLTTSFPINKYLAAVIEIAMLFIVGLTYCWSNRPIAPHVRDKAFGLSMLGQTPCLLALTQPWPRFTERVGPKSYWLLFSLNVAALASVWEILPEIKAISLERMGKLFGELDFMDEGEKEMIGMKAWQLVQVESAKGD</sequence>
<reference evidence="6 7" key="1">
    <citation type="submission" date="2019-09" db="EMBL/GenBank/DDBJ databases">
        <title>Draft genome of the ectomycorrhizal ascomycete Sphaerosporella brunnea.</title>
        <authorList>
            <consortium name="DOE Joint Genome Institute"/>
            <person name="Benucci G.M."/>
            <person name="Marozzi G."/>
            <person name="Antonielli L."/>
            <person name="Sanchez S."/>
            <person name="Marco P."/>
            <person name="Wang X."/>
            <person name="Falini L.B."/>
            <person name="Barry K."/>
            <person name="Haridas S."/>
            <person name="Lipzen A."/>
            <person name="Labutti K."/>
            <person name="Grigoriev I.V."/>
            <person name="Murat C."/>
            <person name="Martin F."/>
            <person name="Albertini E."/>
            <person name="Donnini D."/>
            <person name="Bonito G."/>
        </authorList>
    </citation>
    <scope>NUCLEOTIDE SEQUENCE [LARGE SCALE GENOMIC DNA]</scope>
    <source>
        <strain evidence="6 7">Sb_GMNB300</strain>
    </source>
</reference>
<keyword evidence="4 5" id="KW-0472">Membrane</keyword>
<comment type="caution">
    <text evidence="6">The sequence shown here is derived from an EMBL/GenBank/DDBJ whole genome shotgun (WGS) entry which is preliminary data.</text>
</comment>
<accession>A0A5J5EJU3</accession>
<protein>
    <submittedName>
        <fullName evidence="6">Major facilitator superfamily domain-containing protein</fullName>
    </submittedName>
</protein>
<feature type="transmembrane region" description="Helical" evidence="5">
    <location>
        <begin position="218"/>
        <end position="237"/>
    </location>
</feature>
<comment type="subcellular location">
    <subcellularLocation>
        <location evidence="1">Membrane</location>
        <topology evidence="1">Multi-pass membrane protein</topology>
    </subcellularLocation>
</comment>
<evidence type="ECO:0000256" key="1">
    <source>
        <dbReference type="ARBA" id="ARBA00004141"/>
    </source>
</evidence>
<keyword evidence="2 5" id="KW-0812">Transmembrane</keyword>
<keyword evidence="3 5" id="KW-1133">Transmembrane helix</keyword>
<dbReference type="Proteomes" id="UP000326924">
    <property type="component" value="Unassembled WGS sequence"/>
</dbReference>
<dbReference type="InterPro" id="IPR005828">
    <property type="entry name" value="MFS_sugar_transport-like"/>
</dbReference>
<name>A0A5J5EJU3_9PEZI</name>